<feature type="region of interest" description="Disordered" evidence="1">
    <location>
        <begin position="683"/>
        <end position="731"/>
    </location>
</feature>
<reference evidence="2 3" key="1">
    <citation type="journal article" date="2018" name="Biotechnol. Biofuels">
        <title>Integrative visual omics of the white-rot fungus Polyporus brumalis exposes the biotechnological potential of its oxidative enzymes for delignifying raw plant biomass.</title>
        <authorList>
            <person name="Miyauchi S."/>
            <person name="Rancon A."/>
            <person name="Drula E."/>
            <person name="Hage H."/>
            <person name="Chaduli D."/>
            <person name="Favel A."/>
            <person name="Grisel S."/>
            <person name="Henrissat B."/>
            <person name="Herpoel-Gimbert I."/>
            <person name="Ruiz-Duenas F.J."/>
            <person name="Chevret D."/>
            <person name="Hainaut M."/>
            <person name="Lin J."/>
            <person name="Wang M."/>
            <person name="Pangilinan J."/>
            <person name="Lipzen A."/>
            <person name="Lesage-Meessen L."/>
            <person name="Navarro D."/>
            <person name="Riley R."/>
            <person name="Grigoriev I.V."/>
            <person name="Zhou S."/>
            <person name="Raouche S."/>
            <person name="Rosso M.N."/>
        </authorList>
    </citation>
    <scope>NUCLEOTIDE SEQUENCE [LARGE SCALE GENOMIC DNA]</scope>
    <source>
        <strain evidence="2 3">BRFM 1820</strain>
    </source>
</reference>
<feature type="region of interest" description="Disordered" evidence="1">
    <location>
        <begin position="472"/>
        <end position="505"/>
    </location>
</feature>
<feature type="region of interest" description="Disordered" evidence="1">
    <location>
        <begin position="354"/>
        <end position="405"/>
    </location>
</feature>
<feature type="compositionally biased region" description="Gly residues" evidence="1">
    <location>
        <begin position="655"/>
        <end position="665"/>
    </location>
</feature>
<feature type="compositionally biased region" description="Basic and acidic residues" evidence="1">
    <location>
        <begin position="690"/>
        <end position="731"/>
    </location>
</feature>
<feature type="compositionally biased region" description="Polar residues" evidence="1">
    <location>
        <begin position="83"/>
        <end position="93"/>
    </location>
</feature>
<dbReference type="OrthoDB" id="2758309at2759"/>
<dbReference type="AlphaFoldDB" id="A0A371CYI3"/>
<organism evidence="2 3">
    <name type="scientific">Lentinus brumalis</name>
    <dbReference type="NCBI Taxonomy" id="2498619"/>
    <lineage>
        <taxon>Eukaryota</taxon>
        <taxon>Fungi</taxon>
        <taxon>Dikarya</taxon>
        <taxon>Basidiomycota</taxon>
        <taxon>Agaricomycotina</taxon>
        <taxon>Agaricomycetes</taxon>
        <taxon>Polyporales</taxon>
        <taxon>Polyporaceae</taxon>
        <taxon>Lentinus</taxon>
    </lineage>
</organism>
<feature type="compositionally biased region" description="Basic and acidic residues" evidence="1">
    <location>
        <begin position="354"/>
        <end position="366"/>
    </location>
</feature>
<dbReference type="STRING" id="139420.A0A371CYI3"/>
<protein>
    <submittedName>
        <fullName evidence="2">Uncharacterized protein</fullName>
    </submittedName>
</protein>
<keyword evidence="3" id="KW-1185">Reference proteome</keyword>
<evidence type="ECO:0000313" key="3">
    <source>
        <dbReference type="Proteomes" id="UP000256964"/>
    </source>
</evidence>
<dbReference type="Proteomes" id="UP000256964">
    <property type="component" value="Unassembled WGS sequence"/>
</dbReference>
<gene>
    <name evidence="2" type="ORF">OH76DRAFT_1420828</name>
</gene>
<accession>A0A371CYI3</accession>
<feature type="compositionally biased region" description="Basic and acidic residues" evidence="1">
    <location>
        <begin position="486"/>
        <end position="495"/>
    </location>
</feature>
<evidence type="ECO:0000313" key="2">
    <source>
        <dbReference type="EMBL" id="RDX45340.1"/>
    </source>
</evidence>
<feature type="region of interest" description="Disordered" evidence="1">
    <location>
        <begin position="625"/>
        <end position="666"/>
    </location>
</feature>
<name>A0A371CYI3_9APHY</name>
<feature type="region of interest" description="Disordered" evidence="1">
    <location>
        <begin position="83"/>
        <end position="114"/>
    </location>
</feature>
<sequence length="755" mass="82397">MKKNQGTETGYCKNARAGVGIGKLEASELQSSDAEASALPSDLSVSARAPGLISVSLMLETAWERDKKQMDLSHLHVLPSTPASSFSMTGQELSSISRPPRPPESPMSPTMTRGSTVPAYSFDGIFLEETTKFSDIVPGVGAHTGIISHTQYAQVLNQLHAARSRIQALEVLNAQVSATATAMEKAYTILAQAQPALLQASQVALDPFAFKLDPGLSGDGKSVSAPRVRDPVKHKNIRFWEFKTYKPYGKRGANRHHGQSKDKVDIYLERLDGTTISHPEYSDLRHVFRRHVNTLQQYGHAASSWSGLNKEAHDYICNGMRRAFDGFEYCDDGKWKLNLFGTLVYPDIIRERDGRERDGREGESRSRAISVVDDPDPINTQPPQKRAKTASNAHAPATTITPATQTATITATTTISTRSTALVAHPTTATASSTSLPYVTPAASTTYSVQQGQVDDHIDHGASDPSQISQLPVQEAASPTESGAGAEKDGMTRHEEDDDDDEDYSANPLARFIDRSAPAPPNLLDLVKMPNTLAVAAPGSKKGAKTKTMVPNDKRTARNLYAVVYMRLHPENTTKEFDAAWKTSEDSVNIQKFYTGMAVFAGKRDKSESLESIIEAFNALSEDERKMYTDKPKPKPRPRKRMDDRHDNEPATGPQAGGVGMGARGTKGDMSLRGICPYLPESANICSGNQRHDSVSDADQSRAEQKVPQTKPDKDRSWQTHDLEGGKISDESCHEPLFTGINQVPVAPRLQAVYS</sequence>
<feature type="compositionally biased region" description="Polar residues" evidence="1">
    <location>
        <begin position="472"/>
        <end position="481"/>
    </location>
</feature>
<dbReference type="EMBL" id="KZ857438">
    <property type="protein sequence ID" value="RDX45340.1"/>
    <property type="molecule type" value="Genomic_DNA"/>
</dbReference>
<feature type="compositionally biased region" description="Low complexity" evidence="1">
    <location>
        <begin position="395"/>
        <end position="405"/>
    </location>
</feature>
<evidence type="ECO:0000256" key="1">
    <source>
        <dbReference type="SAM" id="MobiDB-lite"/>
    </source>
</evidence>
<proteinExistence type="predicted"/>